<feature type="non-terminal residue" evidence="1">
    <location>
        <position position="1"/>
    </location>
</feature>
<dbReference type="InterPro" id="IPR036397">
    <property type="entry name" value="RNaseH_sf"/>
</dbReference>
<name>A0A0K0LCK2_9SCOR</name>
<sequence>TIEGTMDKHAYLNILKKNFKESAEKFNILDDYYYQQGNDPKYKSYLVRQ</sequence>
<evidence type="ECO:0000313" key="1">
    <source>
        <dbReference type="EMBL" id="AIX87753.1"/>
    </source>
</evidence>
<protein>
    <submittedName>
        <fullName evidence="1">Cellular protein AbCp-30</fullName>
    </submittedName>
</protein>
<dbReference type="AlphaFoldDB" id="A0A0K0LCK2"/>
<dbReference type="GO" id="GO:0003676">
    <property type="term" value="F:nucleic acid binding"/>
    <property type="evidence" value="ECO:0007669"/>
    <property type="project" value="InterPro"/>
</dbReference>
<organism evidence="1">
    <name type="scientific">Androctonus bicolor</name>
    <dbReference type="NCBI Taxonomy" id="748906"/>
    <lineage>
        <taxon>Eukaryota</taxon>
        <taxon>Metazoa</taxon>
        <taxon>Ecdysozoa</taxon>
        <taxon>Arthropoda</taxon>
        <taxon>Chelicerata</taxon>
        <taxon>Arachnida</taxon>
        <taxon>Scorpiones</taxon>
        <taxon>Buthida</taxon>
        <taxon>Buthoidea</taxon>
        <taxon>Buthidae</taxon>
        <taxon>Androctonus</taxon>
    </lineage>
</organism>
<reference evidence="1" key="1">
    <citation type="journal article" date="2015" name="J. Proteomics">
        <title>Unique diversity of the venom peptides from the scorpion Androctonus bicolor revealed by transcriptomic and proteomic analysis.</title>
        <authorList>
            <person name="Zhang L."/>
            <person name="Shi W."/>
            <person name="Zeng X.C."/>
            <person name="Ge F."/>
            <person name="Yang M."/>
            <person name="Nie Y."/>
            <person name="Bao A."/>
            <person name="Wu S."/>
            <person name="E G."/>
        </authorList>
    </citation>
    <scope>NUCLEOTIDE SEQUENCE</scope>
</reference>
<dbReference type="Gene3D" id="3.30.420.10">
    <property type="entry name" value="Ribonuclease H-like superfamily/Ribonuclease H"/>
    <property type="match status" value="1"/>
</dbReference>
<proteinExistence type="evidence at transcript level"/>
<accession>A0A0K0LCK2</accession>
<dbReference type="EMBL" id="KJ787559">
    <property type="protein sequence ID" value="AIX87753.1"/>
    <property type="molecule type" value="mRNA"/>
</dbReference>